<feature type="region of interest" description="Disordered" evidence="1">
    <location>
        <begin position="205"/>
        <end position="236"/>
    </location>
</feature>
<feature type="compositionally biased region" description="Basic and acidic residues" evidence="1">
    <location>
        <begin position="220"/>
        <end position="236"/>
    </location>
</feature>
<evidence type="ECO:0000313" key="2">
    <source>
        <dbReference type="EMBL" id="KAJ4431570.1"/>
    </source>
</evidence>
<dbReference type="EMBL" id="JAJSOF020000031">
    <property type="protein sequence ID" value="KAJ4431570.1"/>
    <property type="molecule type" value="Genomic_DNA"/>
</dbReference>
<evidence type="ECO:0000313" key="3">
    <source>
        <dbReference type="Proteomes" id="UP001148838"/>
    </source>
</evidence>
<dbReference type="Proteomes" id="UP001148838">
    <property type="component" value="Unassembled WGS sequence"/>
</dbReference>
<sequence>MELIFFIVFIVYLRFYRYSNMHTSITMHASILSDIASLLLLSFIVAPTFISGNFVPVSVPVPDFTSRFNFTFPKCDIFGLKQGLSQVAFVTFSYSTSKNAANFECKCVKMRQPHWTSETKMIMVKMKSQNTPILYMFMVCAMEFPCVPSLNMNDAFRTEGYHIEEYLLSMGLGERLGTAKEGENERSANRQYFGCGIKTATCNSPERPARFTPERNSALKQEEVPLKTRENIDPDF</sequence>
<proteinExistence type="predicted"/>
<evidence type="ECO:0000256" key="1">
    <source>
        <dbReference type="SAM" id="MobiDB-lite"/>
    </source>
</evidence>
<comment type="caution">
    <text evidence="2">The sequence shown here is derived from an EMBL/GenBank/DDBJ whole genome shotgun (WGS) entry which is preliminary data.</text>
</comment>
<reference evidence="2 3" key="1">
    <citation type="journal article" date="2022" name="Allergy">
        <title>Genome assembly and annotation of Periplaneta americana reveal a comprehensive cockroach allergen profile.</title>
        <authorList>
            <person name="Wang L."/>
            <person name="Xiong Q."/>
            <person name="Saelim N."/>
            <person name="Wang L."/>
            <person name="Nong W."/>
            <person name="Wan A.T."/>
            <person name="Shi M."/>
            <person name="Liu X."/>
            <person name="Cao Q."/>
            <person name="Hui J.H.L."/>
            <person name="Sookrung N."/>
            <person name="Leung T.F."/>
            <person name="Tungtrongchitr A."/>
            <person name="Tsui S.K.W."/>
        </authorList>
    </citation>
    <scope>NUCLEOTIDE SEQUENCE [LARGE SCALE GENOMIC DNA]</scope>
    <source>
        <strain evidence="2">PWHHKU_190912</strain>
    </source>
</reference>
<gene>
    <name evidence="2" type="ORF">ANN_20169</name>
</gene>
<organism evidence="2 3">
    <name type="scientific">Periplaneta americana</name>
    <name type="common">American cockroach</name>
    <name type="synonym">Blatta americana</name>
    <dbReference type="NCBI Taxonomy" id="6978"/>
    <lineage>
        <taxon>Eukaryota</taxon>
        <taxon>Metazoa</taxon>
        <taxon>Ecdysozoa</taxon>
        <taxon>Arthropoda</taxon>
        <taxon>Hexapoda</taxon>
        <taxon>Insecta</taxon>
        <taxon>Pterygota</taxon>
        <taxon>Neoptera</taxon>
        <taxon>Polyneoptera</taxon>
        <taxon>Dictyoptera</taxon>
        <taxon>Blattodea</taxon>
        <taxon>Blattoidea</taxon>
        <taxon>Blattidae</taxon>
        <taxon>Blattinae</taxon>
        <taxon>Periplaneta</taxon>
    </lineage>
</organism>
<protein>
    <submittedName>
        <fullName evidence="2">Uncharacterized protein</fullName>
    </submittedName>
</protein>
<name>A0ABQ8SCJ5_PERAM</name>
<accession>A0ABQ8SCJ5</accession>
<keyword evidence="3" id="KW-1185">Reference proteome</keyword>